<dbReference type="Pfam" id="PF00512">
    <property type="entry name" value="HisKA"/>
    <property type="match status" value="1"/>
</dbReference>
<keyword evidence="4" id="KW-0808">Transferase</keyword>
<dbReference type="PANTHER" id="PTHR43047">
    <property type="entry name" value="TWO-COMPONENT HISTIDINE PROTEIN KINASE"/>
    <property type="match status" value="1"/>
</dbReference>
<dbReference type="Gene3D" id="3.30.450.20">
    <property type="entry name" value="PAS domain"/>
    <property type="match status" value="2"/>
</dbReference>
<dbReference type="NCBIfam" id="TIGR00229">
    <property type="entry name" value="sensory_box"/>
    <property type="match status" value="2"/>
</dbReference>
<dbReference type="CDD" id="cd17580">
    <property type="entry name" value="REC_2_DhkD-like"/>
    <property type="match status" value="1"/>
</dbReference>
<dbReference type="PROSITE" id="PS50110">
    <property type="entry name" value="RESPONSE_REGULATORY"/>
    <property type="match status" value="1"/>
</dbReference>
<evidence type="ECO:0000313" key="11">
    <source>
        <dbReference type="Proteomes" id="UP000193978"/>
    </source>
</evidence>
<dbReference type="STRING" id="655015.B1812_10600"/>
<organism evidence="10 11">
    <name type="scientific">Methylocystis bryophila</name>
    <dbReference type="NCBI Taxonomy" id="655015"/>
    <lineage>
        <taxon>Bacteria</taxon>
        <taxon>Pseudomonadati</taxon>
        <taxon>Pseudomonadota</taxon>
        <taxon>Alphaproteobacteria</taxon>
        <taxon>Hyphomicrobiales</taxon>
        <taxon>Methylocystaceae</taxon>
        <taxon>Methylocystis</taxon>
    </lineage>
</organism>
<evidence type="ECO:0000259" key="8">
    <source>
        <dbReference type="PROSITE" id="PS50110"/>
    </source>
</evidence>
<evidence type="ECO:0000259" key="7">
    <source>
        <dbReference type="PROSITE" id="PS50109"/>
    </source>
</evidence>
<dbReference type="InterPro" id="IPR011006">
    <property type="entry name" value="CheY-like_superfamily"/>
</dbReference>
<sequence length="666" mass="71984">MQGQGVNQLGRQLSPVGVEAEETLQAIVVGEADALVIETKNGPRVYTLKDSNDAYRLLVENMAQAALVLEAEGTVLYCNGRLPELLSRKNVIGHNFLECVAPAQRERAEGLLREGAVRPASAEFSLLAANGSSVAVQAAATPLEFNEQASVALVVSALDDIEALKVSETKLRASEERLRRVLETEAVGVLFFDREGVLIEANDVFLRMVGYERADIDAKRLDWRSFTPPDGIAEAKKQMAQYLQVGRIGPHEREYLHKDGSRRWMLFSGRDLGDGTFSQFCVDISDRKRAEAGLQEAGRRKDAFLATLAHELRNPLAAISNGLGALQRLNTEDPDDLHVMLRRQAAHLVHLVDDLLEVSRISRGKIELRKQPVDLSEMVRQAVEASGPMIESKGHELTVRLDEAPLIVEGDATRLSQVVTNLLDNAAKFTPRGGRIFIETGRAGNTATLLVRDSGVGVSPEELATIFDLFVQLDPSVRGSQGGLGIGLALSRQLVELHGGRIEARSSGLGCGSEFYVQLPLIQQISSNAPGPRVVAPRPRGDSAPTRVLIVDDDADVAESLSLLLRCLGIGTRIANNASAALAAVADSAPQLVFLDLGMPGVDGYETARRIRALPEGKSLILAALSGWGREEDKQRAAAAGFDHHFVKPIELDAIEALIAALPRVV</sequence>
<feature type="domain" description="Response regulatory" evidence="8">
    <location>
        <begin position="547"/>
        <end position="663"/>
    </location>
</feature>
<dbReference type="KEGG" id="mbry:B1812_10600"/>
<dbReference type="InterPro" id="IPR005467">
    <property type="entry name" value="His_kinase_dom"/>
</dbReference>
<dbReference type="PANTHER" id="PTHR43047:SF72">
    <property type="entry name" value="OSMOSENSING HISTIDINE PROTEIN KINASE SLN1"/>
    <property type="match status" value="1"/>
</dbReference>
<dbReference type="SMART" id="SM00448">
    <property type="entry name" value="REC"/>
    <property type="match status" value="1"/>
</dbReference>
<feature type="domain" description="Histidine kinase" evidence="7">
    <location>
        <begin position="307"/>
        <end position="523"/>
    </location>
</feature>
<dbReference type="PRINTS" id="PR00344">
    <property type="entry name" value="BCTRLSENSOR"/>
</dbReference>
<proteinExistence type="predicted"/>
<dbReference type="SMART" id="SM00387">
    <property type="entry name" value="HATPase_c"/>
    <property type="match status" value="1"/>
</dbReference>
<dbReference type="InterPro" id="IPR004358">
    <property type="entry name" value="Sig_transdc_His_kin-like_C"/>
</dbReference>
<reference evidence="10 11" key="1">
    <citation type="submission" date="2017-02" db="EMBL/GenBank/DDBJ databases">
        <authorList>
            <person name="Peterson S.W."/>
        </authorList>
    </citation>
    <scope>NUCLEOTIDE SEQUENCE [LARGE SCALE GENOMIC DNA]</scope>
    <source>
        <strain evidence="10 11">S285</strain>
    </source>
</reference>
<dbReference type="Pfam" id="PF08447">
    <property type="entry name" value="PAS_3"/>
    <property type="match status" value="1"/>
</dbReference>
<feature type="modified residue" description="4-aspartylphosphate" evidence="6">
    <location>
        <position position="596"/>
    </location>
</feature>
<dbReference type="CDD" id="cd00082">
    <property type="entry name" value="HisKA"/>
    <property type="match status" value="1"/>
</dbReference>
<dbReference type="PROSITE" id="PS50109">
    <property type="entry name" value="HIS_KIN"/>
    <property type="match status" value="1"/>
</dbReference>
<dbReference type="EMBL" id="CP019948">
    <property type="protein sequence ID" value="ARN81446.1"/>
    <property type="molecule type" value="Genomic_DNA"/>
</dbReference>
<dbReference type="SUPFAM" id="SSF55785">
    <property type="entry name" value="PYP-like sensor domain (PAS domain)"/>
    <property type="match status" value="2"/>
</dbReference>
<dbReference type="CDD" id="cd00130">
    <property type="entry name" value="PAS"/>
    <property type="match status" value="1"/>
</dbReference>
<dbReference type="SUPFAM" id="SSF55874">
    <property type="entry name" value="ATPase domain of HSP90 chaperone/DNA topoisomerase II/histidine kinase"/>
    <property type="match status" value="1"/>
</dbReference>
<dbReference type="InterPro" id="IPR001789">
    <property type="entry name" value="Sig_transdc_resp-reg_receiver"/>
</dbReference>
<dbReference type="Gene3D" id="3.40.50.2300">
    <property type="match status" value="1"/>
</dbReference>
<dbReference type="PROSITE" id="PS50112">
    <property type="entry name" value="PAS"/>
    <property type="match status" value="1"/>
</dbReference>
<keyword evidence="11" id="KW-1185">Reference proteome</keyword>
<evidence type="ECO:0000259" key="9">
    <source>
        <dbReference type="PROSITE" id="PS50112"/>
    </source>
</evidence>
<gene>
    <name evidence="10" type="ORF">B1812_10600</name>
</gene>
<dbReference type="SMART" id="SM00388">
    <property type="entry name" value="HisKA"/>
    <property type="match status" value="1"/>
</dbReference>
<dbReference type="AlphaFoldDB" id="A0A1W6MVA3"/>
<dbReference type="GO" id="GO:0005886">
    <property type="term" value="C:plasma membrane"/>
    <property type="evidence" value="ECO:0007669"/>
    <property type="project" value="TreeGrafter"/>
</dbReference>
<evidence type="ECO:0000256" key="1">
    <source>
        <dbReference type="ARBA" id="ARBA00000085"/>
    </source>
</evidence>
<dbReference type="InterPro" id="IPR013655">
    <property type="entry name" value="PAS_fold_3"/>
</dbReference>
<dbReference type="InterPro" id="IPR036890">
    <property type="entry name" value="HATPase_C_sf"/>
</dbReference>
<dbReference type="GO" id="GO:0009927">
    <property type="term" value="F:histidine phosphotransfer kinase activity"/>
    <property type="evidence" value="ECO:0007669"/>
    <property type="project" value="TreeGrafter"/>
</dbReference>
<dbReference type="Pfam" id="PF13426">
    <property type="entry name" value="PAS_9"/>
    <property type="match status" value="1"/>
</dbReference>
<dbReference type="Pfam" id="PF00072">
    <property type="entry name" value="Response_reg"/>
    <property type="match status" value="1"/>
</dbReference>
<keyword evidence="3 6" id="KW-0597">Phosphoprotein</keyword>
<dbReference type="InterPro" id="IPR003594">
    <property type="entry name" value="HATPase_dom"/>
</dbReference>
<accession>A0A1W6MVA3</accession>
<dbReference type="InterPro" id="IPR035965">
    <property type="entry name" value="PAS-like_dom_sf"/>
</dbReference>
<comment type="catalytic activity">
    <reaction evidence="1">
        <text>ATP + protein L-histidine = ADP + protein N-phospho-L-histidine.</text>
        <dbReference type="EC" id="2.7.13.3"/>
    </reaction>
</comment>
<dbReference type="FunFam" id="3.30.565.10:FF:000006">
    <property type="entry name" value="Sensor histidine kinase WalK"/>
    <property type="match status" value="1"/>
</dbReference>
<protein>
    <recommendedName>
        <fullName evidence="2">histidine kinase</fullName>
        <ecNumber evidence="2">2.7.13.3</ecNumber>
    </recommendedName>
</protein>
<dbReference type="InterPro" id="IPR000014">
    <property type="entry name" value="PAS"/>
</dbReference>
<dbReference type="OrthoDB" id="9789238at2"/>
<dbReference type="GO" id="GO:0000155">
    <property type="term" value="F:phosphorelay sensor kinase activity"/>
    <property type="evidence" value="ECO:0007669"/>
    <property type="project" value="InterPro"/>
</dbReference>
<dbReference type="Gene3D" id="3.30.565.10">
    <property type="entry name" value="Histidine kinase-like ATPase, C-terminal domain"/>
    <property type="match status" value="1"/>
</dbReference>
<dbReference type="InterPro" id="IPR036097">
    <property type="entry name" value="HisK_dim/P_sf"/>
</dbReference>
<evidence type="ECO:0000256" key="6">
    <source>
        <dbReference type="PROSITE-ProRule" id="PRU00169"/>
    </source>
</evidence>
<evidence type="ECO:0000256" key="2">
    <source>
        <dbReference type="ARBA" id="ARBA00012438"/>
    </source>
</evidence>
<evidence type="ECO:0000256" key="5">
    <source>
        <dbReference type="ARBA" id="ARBA00022777"/>
    </source>
</evidence>
<dbReference type="InterPro" id="IPR003661">
    <property type="entry name" value="HisK_dim/P_dom"/>
</dbReference>
<dbReference type="EC" id="2.7.13.3" evidence="2"/>
<dbReference type="SUPFAM" id="SSF47384">
    <property type="entry name" value="Homodimeric domain of signal transducing histidine kinase"/>
    <property type="match status" value="1"/>
</dbReference>
<dbReference type="RefSeq" id="WP_085771555.1">
    <property type="nucleotide sequence ID" value="NZ_AP027149.1"/>
</dbReference>
<evidence type="ECO:0000256" key="3">
    <source>
        <dbReference type="ARBA" id="ARBA00022553"/>
    </source>
</evidence>
<dbReference type="Pfam" id="PF02518">
    <property type="entry name" value="HATPase_c"/>
    <property type="match status" value="1"/>
</dbReference>
<evidence type="ECO:0000313" key="10">
    <source>
        <dbReference type="EMBL" id="ARN81446.1"/>
    </source>
</evidence>
<evidence type="ECO:0000256" key="4">
    <source>
        <dbReference type="ARBA" id="ARBA00022679"/>
    </source>
</evidence>
<dbReference type="Gene3D" id="1.10.287.130">
    <property type="match status" value="1"/>
</dbReference>
<feature type="domain" description="PAS" evidence="9">
    <location>
        <begin position="174"/>
        <end position="246"/>
    </location>
</feature>
<dbReference type="SMART" id="SM00091">
    <property type="entry name" value="PAS"/>
    <property type="match status" value="2"/>
</dbReference>
<dbReference type="Proteomes" id="UP000193978">
    <property type="component" value="Chromosome"/>
</dbReference>
<dbReference type="SUPFAM" id="SSF52172">
    <property type="entry name" value="CheY-like"/>
    <property type="match status" value="1"/>
</dbReference>
<name>A0A1W6MVA3_9HYPH</name>
<keyword evidence="5" id="KW-0418">Kinase</keyword>